<dbReference type="SUPFAM" id="SSF56801">
    <property type="entry name" value="Acetyl-CoA synthetase-like"/>
    <property type="match status" value="1"/>
</dbReference>
<dbReference type="InterPro" id="IPR042099">
    <property type="entry name" value="ANL_N_sf"/>
</dbReference>
<protein>
    <recommendedName>
        <fullName evidence="3">AMP-dependent synthetase/ligase domain-containing protein</fullName>
    </recommendedName>
</protein>
<dbReference type="EMBL" id="NEXJ01000084">
    <property type="protein sequence ID" value="PSN90398.1"/>
    <property type="molecule type" value="Genomic_DNA"/>
</dbReference>
<reference evidence="4 5" key="1">
    <citation type="submission" date="2017-04" db="EMBL/GenBank/DDBJ databases">
        <title>Novel microbial lineages endemic to geothermal iron-oxide mats fill important gaps in the evolutionary history of Archaea.</title>
        <authorList>
            <person name="Jay Z.J."/>
            <person name="Beam J.P."/>
            <person name="Dlakic M."/>
            <person name="Rusch D.B."/>
            <person name="Kozubal M.A."/>
            <person name="Inskeep W.P."/>
        </authorList>
    </citation>
    <scope>NUCLEOTIDE SEQUENCE [LARGE SCALE GENOMIC DNA]</scope>
    <source>
        <strain evidence="4">ECH_B_SAG-M15</strain>
    </source>
</reference>
<dbReference type="GO" id="GO:0031956">
    <property type="term" value="F:medium-chain fatty acid-CoA ligase activity"/>
    <property type="evidence" value="ECO:0007669"/>
    <property type="project" value="TreeGrafter"/>
</dbReference>
<gene>
    <name evidence="4" type="ORF">B9Q08_04830</name>
</gene>
<organism evidence="4 5">
    <name type="scientific">Candidatus Marsarchaeota G2 archaeon ECH_B_SAG-M15</name>
    <dbReference type="NCBI Taxonomy" id="1978162"/>
    <lineage>
        <taxon>Archaea</taxon>
        <taxon>Candidatus Marsarchaeota</taxon>
        <taxon>Candidatus Marsarchaeota group 2</taxon>
    </lineage>
</organism>
<accession>A0A2R6AVM6</accession>
<comment type="similarity">
    <text evidence="1">Belongs to the ATP-dependent AMP-binding enzyme family.</text>
</comment>
<dbReference type="Pfam" id="PF00501">
    <property type="entry name" value="AMP-binding"/>
    <property type="match status" value="1"/>
</dbReference>
<dbReference type="Gene3D" id="3.40.50.12780">
    <property type="entry name" value="N-terminal domain of ligase-like"/>
    <property type="match status" value="1"/>
</dbReference>
<dbReference type="PANTHER" id="PTHR43201:SF5">
    <property type="entry name" value="MEDIUM-CHAIN ACYL-COA LIGASE ACSF2, MITOCHONDRIAL"/>
    <property type="match status" value="1"/>
</dbReference>
<evidence type="ECO:0000313" key="5">
    <source>
        <dbReference type="Proteomes" id="UP000240490"/>
    </source>
</evidence>
<evidence type="ECO:0000313" key="4">
    <source>
        <dbReference type="EMBL" id="PSN90398.1"/>
    </source>
</evidence>
<evidence type="ECO:0000259" key="3">
    <source>
        <dbReference type="Pfam" id="PF00501"/>
    </source>
</evidence>
<dbReference type="AlphaFoldDB" id="A0A2R6AVM6"/>
<dbReference type="InterPro" id="IPR045851">
    <property type="entry name" value="AMP-bd_C_sf"/>
</dbReference>
<dbReference type="Gene3D" id="3.30.300.30">
    <property type="match status" value="1"/>
</dbReference>
<dbReference type="Proteomes" id="UP000240490">
    <property type="component" value="Unassembled WGS sequence"/>
</dbReference>
<dbReference type="InterPro" id="IPR000873">
    <property type="entry name" value="AMP-dep_synth/lig_dom"/>
</dbReference>
<sequence>MGIEKRKLGLNTALNYPNTTLHELLIENASKFKRKDAIYYGGSEYSWQYIDAFSNGFANVLTEMGANRGSRIAVLLPNIPQFIMTVFGVWKAGCTVLLLDPWLGEKELQARLVTSDARIVVTLRDIVFGYDTYYKIQAVRDSTRIEHVITTSMTDAWSSLTNMFGVLKDIKPKKRENTIDWLTATRKKLGRKPSEVSSYPDDVAVIHYIGALGSLRQIELSHRNLVVNSLQYSSHLELEENDVVLGLPPLWLPYMLVSAFTSTLFSGAKTVLVPLITSYSLKLIGERLPDFIEALRKHKVTVIPGSPSLFQAFIALADHRELFKTVRAAICLPTPPPDVVKGAFQRISGVKIVSGYATPEGLITHLEKLGLESKPGSMGETLPDTEAAIFNIEDKDLPVEINQVGLLGVRGPQFDGIYSRTPLERRKSPLNSTGWIISGEYAKQDAEEGYIFVKTSQDTIVTSGSRVWKPDLENILLTYPGVKRCMISVAQDPFSGERAIVSVEVDAKNGEVTQDELLKYIALKLALYKLPIRIELSGVNQ</sequence>
<keyword evidence="2" id="KW-0436">Ligase</keyword>
<dbReference type="GO" id="GO:0006631">
    <property type="term" value="P:fatty acid metabolic process"/>
    <property type="evidence" value="ECO:0007669"/>
    <property type="project" value="TreeGrafter"/>
</dbReference>
<proteinExistence type="inferred from homology"/>
<evidence type="ECO:0000256" key="2">
    <source>
        <dbReference type="ARBA" id="ARBA00022598"/>
    </source>
</evidence>
<dbReference type="PANTHER" id="PTHR43201">
    <property type="entry name" value="ACYL-COA SYNTHETASE"/>
    <property type="match status" value="1"/>
</dbReference>
<name>A0A2R6AVM6_9ARCH</name>
<feature type="domain" description="AMP-dependent synthetase/ligase" evidence="3">
    <location>
        <begin position="27"/>
        <end position="413"/>
    </location>
</feature>
<comment type="caution">
    <text evidence="4">The sequence shown here is derived from an EMBL/GenBank/DDBJ whole genome shotgun (WGS) entry which is preliminary data.</text>
</comment>
<evidence type="ECO:0000256" key="1">
    <source>
        <dbReference type="ARBA" id="ARBA00006432"/>
    </source>
</evidence>